<evidence type="ECO:0000256" key="1">
    <source>
        <dbReference type="SAM" id="MobiDB-lite"/>
    </source>
</evidence>
<feature type="transmembrane region" description="Helical" evidence="2">
    <location>
        <begin position="49"/>
        <end position="68"/>
    </location>
</feature>
<organism evidence="3 4">
    <name type="scientific">Amniculicola lignicola CBS 123094</name>
    <dbReference type="NCBI Taxonomy" id="1392246"/>
    <lineage>
        <taxon>Eukaryota</taxon>
        <taxon>Fungi</taxon>
        <taxon>Dikarya</taxon>
        <taxon>Ascomycota</taxon>
        <taxon>Pezizomycotina</taxon>
        <taxon>Dothideomycetes</taxon>
        <taxon>Pleosporomycetidae</taxon>
        <taxon>Pleosporales</taxon>
        <taxon>Amniculicolaceae</taxon>
        <taxon>Amniculicola</taxon>
    </lineage>
</organism>
<feature type="transmembrane region" description="Helical" evidence="2">
    <location>
        <begin position="215"/>
        <end position="236"/>
    </location>
</feature>
<gene>
    <name evidence="3" type="ORF">P154DRAFT_30963</name>
</gene>
<protein>
    <submittedName>
        <fullName evidence="3">Uncharacterized protein</fullName>
    </submittedName>
</protein>
<feature type="transmembrane region" description="Helical" evidence="2">
    <location>
        <begin position="7"/>
        <end position="29"/>
    </location>
</feature>
<dbReference type="Proteomes" id="UP000799779">
    <property type="component" value="Unassembled WGS sequence"/>
</dbReference>
<dbReference type="EMBL" id="ML977660">
    <property type="protein sequence ID" value="KAF1994411.1"/>
    <property type="molecule type" value="Genomic_DNA"/>
</dbReference>
<name>A0A6A5W2K3_9PLEO</name>
<keyword evidence="2" id="KW-0472">Membrane</keyword>
<proteinExistence type="predicted"/>
<evidence type="ECO:0000313" key="4">
    <source>
        <dbReference type="Proteomes" id="UP000799779"/>
    </source>
</evidence>
<feature type="compositionally biased region" description="Low complexity" evidence="1">
    <location>
        <begin position="158"/>
        <end position="169"/>
    </location>
</feature>
<evidence type="ECO:0000256" key="2">
    <source>
        <dbReference type="SAM" id="Phobius"/>
    </source>
</evidence>
<feature type="compositionally biased region" description="Polar residues" evidence="1">
    <location>
        <begin position="170"/>
        <end position="184"/>
    </location>
</feature>
<accession>A0A6A5W2K3</accession>
<sequence>MRRVSKIVVDLHITLLFLILSFNLSPFSVLVSRLDPRSFCADDKMLRPALSIAIGLTISLALPLTYAIPTLEATTALPSLSGNYPDAYSPQTMLYLLHSVKQNTVMNLRPLPKLTGLSPHFYKKNGKEWGILTARGNTGMSITTEPIESPKPTDIPISSTETTSSSSSEQASKTAPTRTTTGPQSDHPIPTRVLDDSMVPSRWRPHINTFIGTRWFAATLMLGILAGAIAVVWWISLCQCCWAGNCFWNLWDEDCWGGVGRYRQRRNTKRRAKMRQYRNQRNTV</sequence>
<keyword evidence="2" id="KW-1133">Transmembrane helix</keyword>
<reference evidence="3" key="1">
    <citation type="journal article" date="2020" name="Stud. Mycol.">
        <title>101 Dothideomycetes genomes: a test case for predicting lifestyles and emergence of pathogens.</title>
        <authorList>
            <person name="Haridas S."/>
            <person name="Albert R."/>
            <person name="Binder M."/>
            <person name="Bloem J."/>
            <person name="Labutti K."/>
            <person name="Salamov A."/>
            <person name="Andreopoulos B."/>
            <person name="Baker S."/>
            <person name="Barry K."/>
            <person name="Bills G."/>
            <person name="Bluhm B."/>
            <person name="Cannon C."/>
            <person name="Castanera R."/>
            <person name="Culley D."/>
            <person name="Daum C."/>
            <person name="Ezra D."/>
            <person name="Gonzalez J."/>
            <person name="Henrissat B."/>
            <person name="Kuo A."/>
            <person name="Liang C."/>
            <person name="Lipzen A."/>
            <person name="Lutzoni F."/>
            <person name="Magnuson J."/>
            <person name="Mondo S."/>
            <person name="Nolan M."/>
            <person name="Ohm R."/>
            <person name="Pangilinan J."/>
            <person name="Park H.-J."/>
            <person name="Ramirez L."/>
            <person name="Alfaro M."/>
            <person name="Sun H."/>
            <person name="Tritt A."/>
            <person name="Yoshinaga Y."/>
            <person name="Zwiers L.-H."/>
            <person name="Turgeon B."/>
            <person name="Goodwin S."/>
            <person name="Spatafora J."/>
            <person name="Crous P."/>
            <person name="Grigoriev I."/>
        </authorList>
    </citation>
    <scope>NUCLEOTIDE SEQUENCE</scope>
    <source>
        <strain evidence="3">CBS 123094</strain>
    </source>
</reference>
<dbReference type="AlphaFoldDB" id="A0A6A5W2K3"/>
<keyword evidence="2" id="KW-0812">Transmembrane</keyword>
<feature type="region of interest" description="Disordered" evidence="1">
    <location>
        <begin position="140"/>
        <end position="194"/>
    </location>
</feature>
<keyword evidence="4" id="KW-1185">Reference proteome</keyword>
<evidence type="ECO:0000313" key="3">
    <source>
        <dbReference type="EMBL" id="KAF1994411.1"/>
    </source>
</evidence>